<evidence type="ECO:0000313" key="1">
    <source>
        <dbReference type="EMBL" id="KAF1962290.1"/>
    </source>
</evidence>
<dbReference type="EMBL" id="ML976979">
    <property type="protein sequence ID" value="KAF1962290.1"/>
    <property type="molecule type" value="Genomic_DNA"/>
</dbReference>
<protein>
    <submittedName>
        <fullName evidence="1">Uncharacterized protein</fullName>
    </submittedName>
</protein>
<dbReference type="Pfam" id="PF09351">
    <property type="entry name" value="DUF1993"/>
    <property type="match status" value="1"/>
</dbReference>
<dbReference type="PANTHER" id="PTHR36922:SF1">
    <property type="entry name" value="DUF1993 DOMAIN-CONTAINING PROTEIN"/>
    <property type="match status" value="1"/>
</dbReference>
<keyword evidence="2" id="KW-1185">Reference proteome</keyword>
<sequence length="180" mass="20147">MTSLHTIALVPIIHGLKNAAAFLQKGLNHTTSTSTSPSALISARLHPDMYDLSYQICSFTVTSKSIPVRINPNIAPLTLPDVETTFPDLLARIKKTIEYLEAIKPEDINGREEVDVVFTVKGREGEPLEQRFTGLSYLLYFAHPNFWFHVTTAYGILRKEGVDLGKVDFMKGQAITKVEW</sequence>
<proteinExistence type="predicted"/>
<dbReference type="OrthoDB" id="3724345at2759"/>
<name>A0A6A5UDA8_9PLEO</name>
<dbReference type="Gene3D" id="1.20.120.450">
    <property type="entry name" value="dinb family like domain"/>
    <property type="match status" value="1"/>
</dbReference>
<dbReference type="InterPro" id="IPR018531">
    <property type="entry name" value="DUF1993"/>
</dbReference>
<accession>A0A6A5UDA8</accession>
<organism evidence="1 2">
    <name type="scientific">Byssothecium circinans</name>
    <dbReference type="NCBI Taxonomy" id="147558"/>
    <lineage>
        <taxon>Eukaryota</taxon>
        <taxon>Fungi</taxon>
        <taxon>Dikarya</taxon>
        <taxon>Ascomycota</taxon>
        <taxon>Pezizomycotina</taxon>
        <taxon>Dothideomycetes</taxon>
        <taxon>Pleosporomycetidae</taxon>
        <taxon>Pleosporales</taxon>
        <taxon>Massarineae</taxon>
        <taxon>Massarinaceae</taxon>
        <taxon>Byssothecium</taxon>
    </lineage>
</organism>
<gene>
    <name evidence="1" type="ORF">CC80DRAFT_487790</name>
</gene>
<dbReference type="PANTHER" id="PTHR36922">
    <property type="entry name" value="BLL2446 PROTEIN"/>
    <property type="match status" value="1"/>
</dbReference>
<dbReference type="InterPro" id="IPR034660">
    <property type="entry name" value="DinB/YfiT-like"/>
</dbReference>
<evidence type="ECO:0000313" key="2">
    <source>
        <dbReference type="Proteomes" id="UP000800035"/>
    </source>
</evidence>
<dbReference type="Proteomes" id="UP000800035">
    <property type="component" value="Unassembled WGS sequence"/>
</dbReference>
<dbReference type="AlphaFoldDB" id="A0A6A5UDA8"/>
<reference evidence="1" key="1">
    <citation type="journal article" date="2020" name="Stud. Mycol.">
        <title>101 Dothideomycetes genomes: a test case for predicting lifestyles and emergence of pathogens.</title>
        <authorList>
            <person name="Haridas S."/>
            <person name="Albert R."/>
            <person name="Binder M."/>
            <person name="Bloem J."/>
            <person name="Labutti K."/>
            <person name="Salamov A."/>
            <person name="Andreopoulos B."/>
            <person name="Baker S."/>
            <person name="Barry K."/>
            <person name="Bills G."/>
            <person name="Bluhm B."/>
            <person name="Cannon C."/>
            <person name="Castanera R."/>
            <person name="Culley D."/>
            <person name="Daum C."/>
            <person name="Ezra D."/>
            <person name="Gonzalez J."/>
            <person name="Henrissat B."/>
            <person name="Kuo A."/>
            <person name="Liang C."/>
            <person name="Lipzen A."/>
            <person name="Lutzoni F."/>
            <person name="Magnuson J."/>
            <person name="Mondo S."/>
            <person name="Nolan M."/>
            <person name="Ohm R."/>
            <person name="Pangilinan J."/>
            <person name="Park H.-J."/>
            <person name="Ramirez L."/>
            <person name="Alfaro M."/>
            <person name="Sun H."/>
            <person name="Tritt A."/>
            <person name="Yoshinaga Y."/>
            <person name="Zwiers L.-H."/>
            <person name="Turgeon B."/>
            <person name="Goodwin S."/>
            <person name="Spatafora J."/>
            <person name="Crous P."/>
            <person name="Grigoriev I."/>
        </authorList>
    </citation>
    <scope>NUCLEOTIDE SEQUENCE</scope>
    <source>
        <strain evidence="1">CBS 675.92</strain>
    </source>
</reference>
<dbReference type="SUPFAM" id="SSF109854">
    <property type="entry name" value="DinB/YfiT-like putative metalloenzymes"/>
    <property type="match status" value="1"/>
</dbReference>